<evidence type="ECO:0000313" key="2">
    <source>
        <dbReference type="Proteomes" id="UP001341840"/>
    </source>
</evidence>
<protein>
    <submittedName>
        <fullName evidence="1">Uncharacterized protein</fullName>
    </submittedName>
</protein>
<gene>
    <name evidence="1" type="ORF">PIB30_014760</name>
</gene>
<dbReference type="EMBL" id="JASCZI010241695">
    <property type="protein sequence ID" value="MED6205072.1"/>
    <property type="molecule type" value="Genomic_DNA"/>
</dbReference>
<sequence length="107" mass="11387">MHHRGAGISYRRFNGVPDLPIYASCTLFEGGASLKLKMVVELGIVHLVVTVTEEECRAVVAALVITGGRLLANTLDVIAVINLSSVLRNIAPIAPVPASQYTPSILH</sequence>
<proteinExistence type="predicted"/>
<evidence type="ECO:0000313" key="1">
    <source>
        <dbReference type="EMBL" id="MED6205072.1"/>
    </source>
</evidence>
<accession>A0ABU6Y4W4</accession>
<name>A0ABU6Y4W4_9FABA</name>
<organism evidence="1 2">
    <name type="scientific">Stylosanthes scabra</name>
    <dbReference type="NCBI Taxonomy" id="79078"/>
    <lineage>
        <taxon>Eukaryota</taxon>
        <taxon>Viridiplantae</taxon>
        <taxon>Streptophyta</taxon>
        <taxon>Embryophyta</taxon>
        <taxon>Tracheophyta</taxon>
        <taxon>Spermatophyta</taxon>
        <taxon>Magnoliopsida</taxon>
        <taxon>eudicotyledons</taxon>
        <taxon>Gunneridae</taxon>
        <taxon>Pentapetalae</taxon>
        <taxon>rosids</taxon>
        <taxon>fabids</taxon>
        <taxon>Fabales</taxon>
        <taxon>Fabaceae</taxon>
        <taxon>Papilionoideae</taxon>
        <taxon>50 kb inversion clade</taxon>
        <taxon>dalbergioids sensu lato</taxon>
        <taxon>Dalbergieae</taxon>
        <taxon>Pterocarpus clade</taxon>
        <taxon>Stylosanthes</taxon>
    </lineage>
</organism>
<reference evidence="1 2" key="1">
    <citation type="journal article" date="2023" name="Plants (Basel)">
        <title>Bridging the Gap: Combining Genomics and Transcriptomics Approaches to Understand Stylosanthes scabra, an Orphan Legume from the Brazilian Caatinga.</title>
        <authorList>
            <person name="Ferreira-Neto J.R.C."/>
            <person name="da Silva M.D."/>
            <person name="Binneck E."/>
            <person name="de Melo N.F."/>
            <person name="da Silva R.H."/>
            <person name="de Melo A.L.T.M."/>
            <person name="Pandolfi V."/>
            <person name="Bustamante F.O."/>
            <person name="Brasileiro-Vidal A.C."/>
            <person name="Benko-Iseppon A.M."/>
        </authorList>
    </citation>
    <scope>NUCLEOTIDE SEQUENCE [LARGE SCALE GENOMIC DNA]</scope>
    <source>
        <tissue evidence="1">Leaves</tissue>
    </source>
</reference>
<comment type="caution">
    <text evidence="1">The sequence shown here is derived from an EMBL/GenBank/DDBJ whole genome shotgun (WGS) entry which is preliminary data.</text>
</comment>
<keyword evidence="2" id="KW-1185">Reference proteome</keyword>
<dbReference type="Proteomes" id="UP001341840">
    <property type="component" value="Unassembled WGS sequence"/>
</dbReference>